<proteinExistence type="predicted"/>
<dbReference type="Pfam" id="PF13088">
    <property type="entry name" value="BNR_2"/>
    <property type="match status" value="1"/>
</dbReference>
<protein>
    <submittedName>
        <fullName evidence="2">Sialidase family protein</fullName>
        <ecNumber evidence="2">3.2.1.-</ecNumber>
    </submittedName>
</protein>
<dbReference type="InterPro" id="IPR036278">
    <property type="entry name" value="Sialidase_sf"/>
</dbReference>
<organism evidence="2 3">
    <name type="scientific">Tenggerimyces flavus</name>
    <dbReference type="NCBI Taxonomy" id="1708749"/>
    <lineage>
        <taxon>Bacteria</taxon>
        <taxon>Bacillati</taxon>
        <taxon>Actinomycetota</taxon>
        <taxon>Actinomycetes</taxon>
        <taxon>Propionibacteriales</taxon>
        <taxon>Nocardioidaceae</taxon>
        <taxon>Tenggerimyces</taxon>
    </lineage>
</organism>
<dbReference type="RefSeq" id="WP_205122118.1">
    <property type="nucleotide sequence ID" value="NZ_JAFBCM010000001.1"/>
</dbReference>
<dbReference type="GO" id="GO:0016798">
    <property type="term" value="F:hydrolase activity, acting on glycosyl bonds"/>
    <property type="evidence" value="ECO:0007669"/>
    <property type="project" value="UniProtKB-KW"/>
</dbReference>
<feature type="domain" description="Sialidase" evidence="1">
    <location>
        <begin position="88"/>
        <end position="294"/>
    </location>
</feature>
<dbReference type="InterPro" id="IPR011040">
    <property type="entry name" value="Sialidase"/>
</dbReference>
<keyword evidence="2" id="KW-0326">Glycosidase</keyword>
<evidence type="ECO:0000259" key="1">
    <source>
        <dbReference type="Pfam" id="PF13088"/>
    </source>
</evidence>
<keyword evidence="3" id="KW-1185">Reference proteome</keyword>
<dbReference type="Proteomes" id="UP001595699">
    <property type="component" value="Unassembled WGS sequence"/>
</dbReference>
<gene>
    <name evidence="2" type="ORF">ACFOUW_01480</name>
</gene>
<dbReference type="EC" id="3.2.1.-" evidence="2"/>
<dbReference type="Gene3D" id="2.120.10.10">
    <property type="match status" value="1"/>
</dbReference>
<reference evidence="3" key="1">
    <citation type="journal article" date="2019" name="Int. J. Syst. Evol. Microbiol.">
        <title>The Global Catalogue of Microorganisms (GCM) 10K type strain sequencing project: providing services to taxonomists for standard genome sequencing and annotation.</title>
        <authorList>
            <consortium name="The Broad Institute Genomics Platform"/>
            <consortium name="The Broad Institute Genome Sequencing Center for Infectious Disease"/>
            <person name="Wu L."/>
            <person name="Ma J."/>
        </authorList>
    </citation>
    <scope>NUCLEOTIDE SEQUENCE [LARGE SCALE GENOMIC DNA]</scope>
    <source>
        <strain evidence="3">CGMCC 4.7241</strain>
    </source>
</reference>
<name>A0ABV7Y332_9ACTN</name>
<keyword evidence="2" id="KW-0378">Hydrolase</keyword>
<evidence type="ECO:0000313" key="3">
    <source>
        <dbReference type="Proteomes" id="UP001595699"/>
    </source>
</evidence>
<dbReference type="SUPFAM" id="SSF50939">
    <property type="entry name" value="Sialidases"/>
    <property type="match status" value="1"/>
</dbReference>
<dbReference type="EMBL" id="JBHRZH010000001">
    <property type="protein sequence ID" value="MFC3759497.1"/>
    <property type="molecule type" value="Genomic_DNA"/>
</dbReference>
<comment type="caution">
    <text evidence="2">The sequence shown here is derived from an EMBL/GenBank/DDBJ whole genome shotgun (WGS) entry which is preliminary data.</text>
</comment>
<dbReference type="CDD" id="cd15482">
    <property type="entry name" value="Sialidase_non-viral"/>
    <property type="match status" value="1"/>
</dbReference>
<accession>A0ABV7Y332</accession>
<evidence type="ECO:0000313" key="2">
    <source>
        <dbReference type="EMBL" id="MFC3759497.1"/>
    </source>
</evidence>
<sequence length="395" mass="42134">MKVSTALSVVDMERCFLFLRIIPFDGFDGGGRMFGALASLLVVASLVAPSPQAVVETVAVAGSPCGDSALGVNCRGYFPDLVEDPTTGDLLLVYRWSSEHAQQESEIRLKRSTNGGVSWSAPTVVAKAANTDYRDPSIAAIRSGAHTGRLLLSYFVANATTGASSASRVRYKDPSMASFSGGTVVTSSNLVAPYTTSKVVPLANGQVLMPVYGTPVGGGPHRAAVIVSVDGGVTFDGAAVGRQKTVASSATLPFQEPAIEELQPGHVQMLIRTTGVGYQSDSYDNTYMSTWTAPFSRPERIHAPELVLIPGTNLYPVLWSEPNAANTLRPVKIKLRRFDVLWENTPTRTLYTPSSGWDAGYSSTVPLSSTQLITAVYDESRRAVLTLRYGTADVD</sequence>